<evidence type="ECO:0000256" key="4">
    <source>
        <dbReference type="ARBA" id="ARBA00023098"/>
    </source>
</evidence>
<dbReference type="HOGENOM" id="CLU_048121_2_0_1"/>
<gene>
    <name evidence="8" type="ORF">BOTBODRAFT_151226</name>
</gene>
<feature type="transmembrane region" description="Helical" evidence="7">
    <location>
        <begin position="46"/>
        <end position="69"/>
    </location>
</feature>
<evidence type="ECO:0000256" key="3">
    <source>
        <dbReference type="ARBA" id="ARBA00022989"/>
    </source>
</evidence>
<keyword evidence="9" id="KW-1185">Reference proteome</keyword>
<protein>
    <recommendedName>
        <fullName evidence="10">Phospholipid/glycerol acyltransferase domain-containing protein</fullName>
    </recommendedName>
</protein>
<dbReference type="Proteomes" id="UP000027195">
    <property type="component" value="Unassembled WGS sequence"/>
</dbReference>
<evidence type="ECO:0000313" key="9">
    <source>
        <dbReference type="Proteomes" id="UP000027195"/>
    </source>
</evidence>
<dbReference type="EMBL" id="KL198017">
    <property type="protein sequence ID" value="KDQ20504.1"/>
    <property type="molecule type" value="Genomic_DNA"/>
</dbReference>
<keyword evidence="2 7" id="KW-0812">Transmembrane</keyword>
<dbReference type="PANTHER" id="PTHR23063">
    <property type="entry name" value="PHOSPHOLIPID ACYLTRANSFERASE"/>
    <property type="match status" value="1"/>
</dbReference>
<dbReference type="STRING" id="930990.A0A067MY17"/>
<keyword evidence="5 7" id="KW-0472">Membrane</keyword>
<dbReference type="GO" id="GO:0016746">
    <property type="term" value="F:acyltransferase activity"/>
    <property type="evidence" value="ECO:0007669"/>
    <property type="project" value="UniProtKB-KW"/>
</dbReference>
<dbReference type="OrthoDB" id="272512at2759"/>
<dbReference type="GO" id="GO:0006629">
    <property type="term" value="P:lipid metabolic process"/>
    <property type="evidence" value="ECO:0007669"/>
    <property type="project" value="UniProtKB-KW"/>
</dbReference>
<dbReference type="InParanoid" id="A0A067MY17"/>
<name>A0A067MY17_BOTB1</name>
<organism evidence="8 9">
    <name type="scientific">Botryobasidium botryosum (strain FD-172 SS1)</name>
    <dbReference type="NCBI Taxonomy" id="930990"/>
    <lineage>
        <taxon>Eukaryota</taxon>
        <taxon>Fungi</taxon>
        <taxon>Dikarya</taxon>
        <taxon>Basidiomycota</taxon>
        <taxon>Agaricomycotina</taxon>
        <taxon>Agaricomycetes</taxon>
        <taxon>Cantharellales</taxon>
        <taxon>Botryobasidiaceae</taxon>
        <taxon>Botryobasidium</taxon>
    </lineage>
</organism>
<keyword evidence="1" id="KW-0808">Transferase</keyword>
<proteinExistence type="predicted"/>
<dbReference type="PANTHER" id="PTHR23063:SF60">
    <property type="entry name" value="LYSOPHOSPHATIDIC ACID:OLEOYL-COA ACYLTRANSFERASE 1"/>
    <property type="match status" value="1"/>
</dbReference>
<dbReference type="FunCoup" id="A0A067MY17">
    <property type="interactions" value="54"/>
</dbReference>
<evidence type="ECO:0000256" key="2">
    <source>
        <dbReference type="ARBA" id="ARBA00022692"/>
    </source>
</evidence>
<keyword evidence="4" id="KW-0443">Lipid metabolism</keyword>
<reference evidence="9" key="1">
    <citation type="journal article" date="2014" name="Proc. Natl. Acad. Sci. U.S.A.">
        <title>Extensive sampling of basidiomycete genomes demonstrates inadequacy of the white-rot/brown-rot paradigm for wood decay fungi.</title>
        <authorList>
            <person name="Riley R."/>
            <person name="Salamov A.A."/>
            <person name="Brown D.W."/>
            <person name="Nagy L.G."/>
            <person name="Floudas D."/>
            <person name="Held B.W."/>
            <person name="Levasseur A."/>
            <person name="Lombard V."/>
            <person name="Morin E."/>
            <person name="Otillar R."/>
            <person name="Lindquist E.A."/>
            <person name="Sun H."/>
            <person name="LaButti K.M."/>
            <person name="Schmutz J."/>
            <person name="Jabbour D."/>
            <person name="Luo H."/>
            <person name="Baker S.E."/>
            <person name="Pisabarro A.G."/>
            <person name="Walton J.D."/>
            <person name="Blanchette R.A."/>
            <person name="Henrissat B."/>
            <person name="Martin F."/>
            <person name="Cullen D."/>
            <person name="Hibbett D.S."/>
            <person name="Grigoriev I.V."/>
        </authorList>
    </citation>
    <scope>NUCLEOTIDE SEQUENCE [LARGE SCALE GENOMIC DNA]</scope>
    <source>
        <strain evidence="9">FD-172 SS1</strain>
    </source>
</reference>
<evidence type="ECO:0000313" key="8">
    <source>
        <dbReference type="EMBL" id="KDQ20504.1"/>
    </source>
</evidence>
<sequence length="383" mass="42115">MEKYSAYRDAGTGLQPFLTPVPPQASSALHVATLPVRVILGTLRAVVLLAITLLYLLLVNALSLIFIPIPFLYRLITWLFTALCARLALFVIGFWWIPVEVIAKKRGGPRAHGVKETWNPRAGDLIISNWVAWAELLWLAFRFNPVFVLPVSDIPPMLENLAPITPVSTPGRRTGTGSAAISSTPRQARPRVPILGFRKVSLLQMINATGKPPAPETSEPYLSIDEIRRKADRPVVVFPECTTSNGRALIRFADVFGDKSQVPAKGYNVFLMCVRYDPPTIWSPTITHSIPSTSLPNPIPHVFTLLSSSLSRTMSIRLLAPSESPSSGAILVSDILSSPAQDELSEVSSVLIAQLGKFKSIKGMGWEDKVSFLELYRRKSRGL</sequence>
<evidence type="ECO:0000256" key="1">
    <source>
        <dbReference type="ARBA" id="ARBA00022679"/>
    </source>
</evidence>
<evidence type="ECO:0000256" key="6">
    <source>
        <dbReference type="ARBA" id="ARBA00023315"/>
    </source>
</evidence>
<evidence type="ECO:0000256" key="7">
    <source>
        <dbReference type="SAM" id="Phobius"/>
    </source>
</evidence>
<evidence type="ECO:0008006" key="10">
    <source>
        <dbReference type="Google" id="ProtNLM"/>
    </source>
</evidence>
<feature type="transmembrane region" description="Helical" evidence="7">
    <location>
        <begin position="75"/>
        <end position="97"/>
    </location>
</feature>
<keyword evidence="6" id="KW-0012">Acyltransferase</keyword>
<accession>A0A067MY17</accession>
<dbReference type="AlphaFoldDB" id="A0A067MY17"/>
<evidence type="ECO:0000256" key="5">
    <source>
        <dbReference type="ARBA" id="ARBA00023136"/>
    </source>
</evidence>
<keyword evidence="3 7" id="KW-1133">Transmembrane helix</keyword>